<dbReference type="PRINTS" id="PR01715">
    <property type="entry name" value="FERRIBNDNGPP"/>
</dbReference>
<dbReference type="GO" id="GO:1901678">
    <property type="term" value="P:iron coordination entity transport"/>
    <property type="evidence" value="ECO:0007669"/>
    <property type="project" value="UniProtKB-ARBA"/>
</dbReference>
<dbReference type="Pfam" id="PF01497">
    <property type="entry name" value="Peripla_BP_2"/>
    <property type="match status" value="1"/>
</dbReference>
<sequence length="257" mass="27611">MLDWTLAEMALSLNLVPVALTEVAGYRAWVGEPLLPTDVVELGLRGNPNLEMLVQIAPDLILANENQEASISLLPQIAPCLSASIYAVTGSPYMHAASELRRLGGRLDRISEAEAAIATSDRAIARAAEQVAGFSCPVYLARFVDPDHLMIFGRNSLFQDVLDRMGVANAWQGATSAWGFGIVGIDALVCEKEAHLLYLGLGAQDLEQIAATSAVWRSLAFVRQKRISILPSMWFFGGVASAGRFADHAGMALAESK</sequence>
<dbReference type="PROSITE" id="PS50983">
    <property type="entry name" value="FE_B12_PBP"/>
    <property type="match status" value="1"/>
</dbReference>
<name>A0A6L9UK80_9HYPH</name>
<comment type="subcellular location">
    <subcellularLocation>
        <location evidence="1">Cell envelope</location>
    </subcellularLocation>
</comment>
<dbReference type="InterPro" id="IPR002491">
    <property type="entry name" value="ABC_transptr_periplasmic_BD"/>
</dbReference>
<dbReference type="AlphaFoldDB" id="A0A6L9UK80"/>
<evidence type="ECO:0000313" key="7">
    <source>
        <dbReference type="EMBL" id="NEI74527.1"/>
    </source>
</evidence>
<dbReference type="InterPro" id="IPR051313">
    <property type="entry name" value="Bact_iron-sidero_bind"/>
</dbReference>
<keyword evidence="4" id="KW-0408">Iron</keyword>
<dbReference type="Gene3D" id="3.40.50.1980">
    <property type="entry name" value="Nitrogenase molybdenum iron protein domain"/>
    <property type="match status" value="2"/>
</dbReference>
<organism evidence="7 8">
    <name type="scientific">Rhizobium lusitanum</name>
    <dbReference type="NCBI Taxonomy" id="293958"/>
    <lineage>
        <taxon>Bacteria</taxon>
        <taxon>Pseudomonadati</taxon>
        <taxon>Pseudomonadota</taxon>
        <taxon>Alphaproteobacteria</taxon>
        <taxon>Hyphomicrobiales</taxon>
        <taxon>Rhizobiaceae</taxon>
        <taxon>Rhizobium/Agrobacterium group</taxon>
        <taxon>Rhizobium</taxon>
    </lineage>
</organism>
<dbReference type="GO" id="GO:0030288">
    <property type="term" value="C:outer membrane-bounded periplasmic space"/>
    <property type="evidence" value="ECO:0007669"/>
    <property type="project" value="TreeGrafter"/>
</dbReference>
<comment type="similarity">
    <text evidence="2">Belongs to the bacterial solute-binding protein 8 family.</text>
</comment>
<dbReference type="SUPFAM" id="SSF53807">
    <property type="entry name" value="Helical backbone' metal receptor"/>
    <property type="match status" value="1"/>
</dbReference>
<evidence type="ECO:0000256" key="5">
    <source>
        <dbReference type="ARBA" id="ARBA00022729"/>
    </source>
</evidence>
<proteinExistence type="inferred from homology"/>
<comment type="caution">
    <text evidence="7">The sequence shown here is derived from an EMBL/GenBank/DDBJ whole genome shotgun (WGS) entry which is preliminary data.</text>
</comment>
<evidence type="ECO:0000256" key="3">
    <source>
        <dbReference type="ARBA" id="ARBA00022448"/>
    </source>
</evidence>
<accession>A0A6L9UK80</accession>
<gene>
    <name evidence="7" type="ORF">GR212_33825</name>
</gene>
<evidence type="ECO:0000313" key="8">
    <source>
        <dbReference type="Proteomes" id="UP000483035"/>
    </source>
</evidence>
<dbReference type="Proteomes" id="UP000483035">
    <property type="component" value="Unassembled WGS sequence"/>
</dbReference>
<evidence type="ECO:0000256" key="2">
    <source>
        <dbReference type="ARBA" id="ARBA00008814"/>
    </source>
</evidence>
<feature type="domain" description="Fe/B12 periplasmic-binding" evidence="6">
    <location>
        <begin position="1"/>
        <end position="257"/>
    </location>
</feature>
<dbReference type="PANTHER" id="PTHR30532">
    <property type="entry name" value="IRON III DICITRATE-BINDING PERIPLASMIC PROTEIN"/>
    <property type="match status" value="1"/>
</dbReference>
<keyword evidence="3" id="KW-0813">Transport</keyword>
<keyword evidence="4" id="KW-0406">Ion transport</keyword>
<protein>
    <submittedName>
        <fullName evidence="7">ABC transporter substrate-binding protein</fullName>
    </submittedName>
</protein>
<keyword evidence="4" id="KW-0410">Iron transport</keyword>
<keyword evidence="5" id="KW-0732">Signal</keyword>
<dbReference type="PANTHER" id="PTHR30532:SF1">
    <property type="entry name" value="IRON(3+)-HYDROXAMATE-BINDING PROTEIN FHUD"/>
    <property type="match status" value="1"/>
</dbReference>
<evidence type="ECO:0000259" key="6">
    <source>
        <dbReference type="PROSITE" id="PS50983"/>
    </source>
</evidence>
<reference evidence="7 8" key="1">
    <citation type="submission" date="2019-12" db="EMBL/GenBank/DDBJ databases">
        <title>Rhizobium genotypes associated with high levels of biological nitrogen fixation by grain legumes in a temperate-maritime cropping system.</title>
        <authorList>
            <person name="Maluk M."/>
            <person name="Francesc Ferrando Molina F."/>
            <person name="Lopez Del Egido L."/>
            <person name="Lafos M."/>
            <person name="Langarica-Fuentes A."/>
            <person name="Gebre Yohannes G."/>
            <person name="Young M.W."/>
            <person name="Martin P."/>
            <person name="Gantlett R."/>
            <person name="Kenicer G."/>
            <person name="Hawes C."/>
            <person name="Begg G.S."/>
            <person name="Quilliam R.S."/>
            <person name="Squire G.R."/>
            <person name="Poole P.S."/>
            <person name="Young P.W."/>
            <person name="Iannetta P.M."/>
            <person name="James E.K."/>
        </authorList>
    </citation>
    <scope>NUCLEOTIDE SEQUENCE [LARGE SCALE GENOMIC DNA]</scope>
    <source>
        <strain evidence="7 8">JHI1118</strain>
    </source>
</reference>
<evidence type="ECO:0000256" key="4">
    <source>
        <dbReference type="ARBA" id="ARBA00022496"/>
    </source>
</evidence>
<evidence type="ECO:0000256" key="1">
    <source>
        <dbReference type="ARBA" id="ARBA00004196"/>
    </source>
</evidence>
<dbReference type="EMBL" id="WUEY01000032">
    <property type="protein sequence ID" value="NEI74527.1"/>
    <property type="molecule type" value="Genomic_DNA"/>
</dbReference>